<keyword evidence="1" id="KW-1133">Transmembrane helix</keyword>
<evidence type="ECO:0000313" key="2">
    <source>
        <dbReference type="EMBL" id="WLQ61974.1"/>
    </source>
</evidence>
<evidence type="ECO:0000313" key="3">
    <source>
        <dbReference type="Proteomes" id="UP001235744"/>
    </source>
</evidence>
<proteinExistence type="predicted"/>
<sequence>MEVAVKRRVLWIGMEAYPLQNIARASAVMYTADRAAAVAQFLKRMVALGLFAAFWSWILGALSASTLRTLALALFGLIATVALVRMVRVLVQKTFYALIIETAGAPHTALVSWSNAEVQRLVHMIMDAISNPNAEFAIHIAKLHVGDRITQYGNHNTGKAGA</sequence>
<protein>
    <submittedName>
        <fullName evidence="2">DUF6232 family protein</fullName>
    </submittedName>
</protein>
<dbReference type="Proteomes" id="UP001235744">
    <property type="component" value="Chromosome"/>
</dbReference>
<name>A0ABY9J528_9ACTN</name>
<keyword evidence="3" id="KW-1185">Reference proteome</keyword>
<dbReference type="InterPro" id="IPR045629">
    <property type="entry name" value="DUF6232"/>
</dbReference>
<keyword evidence="1" id="KW-0472">Membrane</keyword>
<organism evidence="2 3">
    <name type="scientific">Streptomyces poriferorum</name>
    <dbReference type="NCBI Taxonomy" id="2798799"/>
    <lineage>
        <taxon>Bacteria</taxon>
        <taxon>Bacillati</taxon>
        <taxon>Actinomycetota</taxon>
        <taxon>Actinomycetes</taxon>
        <taxon>Kitasatosporales</taxon>
        <taxon>Streptomycetaceae</taxon>
        <taxon>Streptomyces</taxon>
    </lineage>
</organism>
<dbReference type="RefSeq" id="WP_306106337.1">
    <property type="nucleotide sequence ID" value="NZ_CP120988.1"/>
</dbReference>
<keyword evidence="1" id="KW-0812">Transmembrane</keyword>
<reference evidence="2 3" key="1">
    <citation type="submission" date="2023-03" db="EMBL/GenBank/DDBJ databases">
        <title>Isolation and description of six Streptomyces strains from soil environments, able to metabolize different microbial glucans.</title>
        <authorList>
            <person name="Widen T."/>
            <person name="Larsbrink J."/>
        </authorList>
    </citation>
    <scope>NUCLEOTIDE SEQUENCE [LARGE SCALE GENOMIC DNA]</scope>
    <source>
        <strain evidence="2 3">Alt2</strain>
    </source>
</reference>
<gene>
    <name evidence="2" type="ORF">P8A19_41575</name>
</gene>
<dbReference type="Pfam" id="PF19744">
    <property type="entry name" value="DUF6232"/>
    <property type="match status" value="1"/>
</dbReference>
<evidence type="ECO:0000256" key="1">
    <source>
        <dbReference type="SAM" id="Phobius"/>
    </source>
</evidence>
<feature type="transmembrane region" description="Helical" evidence="1">
    <location>
        <begin position="45"/>
        <end position="64"/>
    </location>
</feature>
<dbReference type="EMBL" id="CP120988">
    <property type="protein sequence ID" value="WLQ61974.1"/>
    <property type="molecule type" value="Genomic_DNA"/>
</dbReference>
<accession>A0ABY9J528</accession>
<feature type="transmembrane region" description="Helical" evidence="1">
    <location>
        <begin position="70"/>
        <end position="91"/>
    </location>
</feature>